<dbReference type="Pfam" id="PF03591">
    <property type="entry name" value="AzlC"/>
    <property type="match status" value="1"/>
</dbReference>
<keyword evidence="6 8" id="KW-1133">Transmembrane helix</keyword>
<dbReference type="GO" id="GO:1903785">
    <property type="term" value="P:L-valine transmembrane transport"/>
    <property type="evidence" value="ECO:0007669"/>
    <property type="project" value="TreeGrafter"/>
</dbReference>
<dbReference type="PANTHER" id="PTHR34979:SF1">
    <property type="entry name" value="INNER MEMBRANE PROTEIN YGAZ"/>
    <property type="match status" value="1"/>
</dbReference>
<comment type="subcellular location">
    <subcellularLocation>
        <location evidence="1">Cell membrane</location>
        <topology evidence="1">Multi-pass membrane protein</topology>
    </subcellularLocation>
</comment>
<dbReference type="AlphaFoldDB" id="A0A1R4JN56"/>
<sequence>MPPEPPATAPLTLPTGVPLAAETTGSPFRDAVVDARGAGLAMLPIGLAFGVLVTQSGLDWWWATVFASVVYAGSLEFLLVGLVAVAAPLSQIAVTALLVNSRHVFYALSFPLHEVRGTPARVYSTFALTDEAYAITAGAAPRRLGTARIIWIQVILHVLWVAGATAGALAGAALPVQLPGVGFALTALFTVLSIEAFRARHDIPTPVLAIVCGAVAMLLTPDNMLLVGTSLFAAATIARLLLRRRRGGSSS</sequence>
<feature type="transmembrane region" description="Helical" evidence="8">
    <location>
        <begin position="38"/>
        <end position="58"/>
    </location>
</feature>
<feature type="transmembrane region" description="Helical" evidence="8">
    <location>
        <begin position="176"/>
        <end position="196"/>
    </location>
</feature>
<keyword evidence="7 8" id="KW-0472">Membrane</keyword>
<accession>A0A1R4JN56</accession>
<keyword evidence="3" id="KW-0813">Transport</keyword>
<keyword evidence="4" id="KW-1003">Cell membrane</keyword>
<evidence type="ECO:0000256" key="7">
    <source>
        <dbReference type="ARBA" id="ARBA00023136"/>
    </source>
</evidence>
<dbReference type="RefSeq" id="WP_087137227.1">
    <property type="nucleotide sequence ID" value="NZ_FUKR01000048.1"/>
</dbReference>
<protein>
    <submittedName>
        <fullName evidence="9">Putative branched-chain amino acid transporter</fullName>
    </submittedName>
</protein>
<feature type="transmembrane region" description="Helical" evidence="8">
    <location>
        <begin position="225"/>
        <end position="242"/>
    </location>
</feature>
<evidence type="ECO:0000256" key="3">
    <source>
        <dbReference type="ARBA" id="ARBA00022448"/>
    </source>
</evidence>
<dbReference type="EMBL" id="FUKR01000048">
    <property type="protein sequence ID" value="SJN33480.1"/>
    <property type="molecule type" value="Genomic_DNA"/>
</dbReference>
<proteinExistence type="inferred from homology"/>
<evidence type="ECO:0000256" key="6">
    <source>
        <dbReference type="ARBA" id="ARBA00022989"/>
    </source>
</evidence>
<dbReference type="OrthoDB" id="3181706at2"/>
<evidence type="ECO:0000313" key="10">
    <source>
        <dbReference type="Proteomes" id="UP000196778"/>
    </source>
</evidence>
<dbReference type="InterPro" id="IPR011606">
    <property type="entry name" value="Brnchd-chn_aa_trnsp_permease"/>
</dbReference>
<name>A0A1R4JN56_9MICO</name>
<evidence type="ECO:0000256" key="5">
    <source>
        <dbReference type="ARBA" id="ARBA00022692"/>
    </source>
</evidence>
<gene>
    <name evidence="9" type="ORF">FM119_08440</name>
</gene>
<evidence type="ECO:0000256" key="2">
    <source>
        <dbReference type="ARBA" id="ARBA00010735"/>
    </source>
</evidence>
<evidence type="ECO:0000256" key="8">
    <source>
        <dbReference type="SAM" id="Phobius"/>
    </source>
</evidence>
<comment type="similarity">
    <text evidence="2">Belongs to the AzlC family.</text>
</comment>
<organism evidence="9 10">
    <name type="scientific">Mycetocola reblochoni REB411</name>
    <dbReference type="NCBI Taxonomy" id="1255698"/>
    <lineage>
        <taxon>Bacteria</taxon>
        <taxon>Bacillati</taxon>
        <taxon>Actinomycetota</taxon>
        <taxon>Actinomycetes</taxon>
        <taxon>Micrococcales</taxon>
        <taxon>Microbacteriaceae</taxon>
        <taxon>Mycetocola</taxon>
    </lineage>
</organism>
<feature type="transmembrane region" description="Helical" evidence="8">
    <location>
        <begin position="78"/>
        <end position="99"/>
    </location>
</feature>
<evidence type="ECO:0000313" key="9">
    <source>
        <dbReference type="EMBL" id="SJN33480.1"/>
    </source>
</evidence>
<keyword evidence="10" id="KW-1185">Reference proteome</keyword>
<evidence type="ECO:0000256" key="4">
    <source>
        <dbReference type="ARBA" id="ARBA00022475"/>
    </source>
</evidence>
<keyword evidence="5 8" id="KW-0812">Transmembrane</keyword>
<reference evidence="10" key="1">
    <citation type="submission" date="2017-02" db="EMBL/GenBank/DDBJ databases">
        <authorList>
            <person name="Dridi B."/>
        </authorList>
    </citation>
    <scope>NUCLEOTIDE SEQUENCE [LARGE SCALE GENOMIC DNA]</scope>
    <source>
        <strain evidence="10">EB411</strain>
    </source>
</reference>
<dbReference type="PANTHER" id="PTHR34979">
    <property type="entry name" value="INNER MEMBRANE PROTEIN YGAZ"/>
    <property type="match status" value="1"/>
</dbReference>
<evidence type="ECO:0000256" key="1">
    <source>
        <dbReference type="ARBA" id="ARBA00004651"/>
    </source>
</evidence>
<dbReference type="GO" id="GO:0005886">
    <property type="term" value="C:plasma membrane"/>
    <property type="evidence" value="ECO:0007669"/>
    <property type="project" value="UniProtKB-SubCell"/>
</dbReference>
<feature type="transmembrane region" description="Helical" evidence="8">
    <location>
        <begin position="203"/>
        <end position="219"/>
    </location>
</feature>
<dbReference type="Proteomes" id="UP000196778">
    <property type="component" value="Unassembled WGS sequence"/>
</dbReference>
<feature type="transmembrane region" description="Helical" evidence="8">
    <location>
        <begin position="149"/>
        <end position="170"/>
    </location>
</feature>